<keyword evidence="3 9" id="KW-0479">Metal-binding</keyword>
<feature type="domain" description="Cytochrome c" evidence="10">
    <location>
        <begin position="53"/>
        <end position="185"/>
    </location>
</feature>
<comment type="cofactor">
    <cofactor evidence="8">
        <name>heme</name>
        <dbReference type="ChEBI" id="CHEBI:30413"/>
    </cofactor>
    <text evidence="8">Binds 2 heme groups.</text>
</comment>
<keyword evidence="6" id="KW-0560">Oxidoreductase</keyword>
<dbReference type="InterPro" id="IPR026259">
    <property type="entry name" value="MauG/Cytc_peroxidase"/>
</dbReference>
<dbReference type="PANTHER" id="PTHR30600">
    <property type="entry name" value="CYTOCHROME C PEROXIDASE-RELATED"/>
    <property type="match status" value="1"/>
</dbReference>
<evidence type="ECO:0000259" key="10">
    <source>
        <dbReference type="PROSITE" id="PS51007"/>
    </source>
</evidence>
<evidence type="ECO:0000256" key="9">
    <source>
        <dbReference type="PIRSR" id="PIRSR000294-2"/>
    </source>
</evidence>
<dbReference type="EMBL" id="RQXW01000007">
    <property type="protein sequence ID" value="RTE66032.1"/>
    <property type="molecule type" value="Genomic_DNA"/>
</dbReference>
<feature type="binding site" description="covalent" evidence="8">
    <location>
        <position position="75"/>
    </location>
    <ligand>
        <name>heme c</name>
        <dbReference type="ChEBI" id="CHEBI:61717"/>
        <label>1</label>
    </ligand>
</feature>
<evidence type="ECO:0000256" key="8">
    <source>
        <dbReference type="PIRSR" id="PIRSR000294-1"/>
    </source>
</evidence>
<keyword evidence="12" id="KW-1185">Reference proteome</keyword>
<dbReference type="PROSITE" id="PS51007">
    <property type="entry name" value="CYTC"/>
    <property type="match status" value="2"/>
</dbReference>
<dbReference type="GO" id="GO:0004130">
    <property type="term" value="F:cytochrome-c peroxidase activity"/>
    <property type="evidence" value="ECO:0007669"/>
    <property type="project" value="TreeGrafter"/>
</dbReference>
<evidence type="ECO:0000256" key="2">
    <source>
        <dbReference type="ARBA" id="ARBA00022617"/>
    </source>
</evidence>
<evidence type="ECO:0000313" key="11">
    <source>
        <dbReference type="EMBL" id="RTE66032.1"/>
    </source>
</evidence>
<dbReference type="InterPro" id="IPR051395">
    <property type="entry name" value="Cytochrome_c_Peroxidase/MauG"/>
</dbReference>
<comment type="PTM">
    <text evidence="8">Binds 2 heme groups per subunit.</text>
</comment>
<dbReference type="Gene3D" id="1.10.760.10">
    <property type="entry name" value="Cytochrome c-like domain"/>
    <property type="match status" value="2"/>
</dbReference>
<dbReference type="InterPro" id="IPR004852">
    <property type="entry name" value="Di-haem_cyt_c_peroxidsae"/>
</dbReference>
<feature type="binding site" description="covalent" evidence="8">
    <location>
        <position position="78"/>
    </location>
    <ligand>
        <name>heme c</name>
        <dbReference type="ChEBI" id="CHEBI:61717"/>
        <label>1</label>
    </ligand>
</feature>
<evidence type="ECO:0000256" key="6">
    <source>
        <dbReference type="ARBA" id="ARBA00023002"/>
    </source>
</evidence>
<dbReference type="GO" id="GO:0046872">
    <property type="term" value="F:metal ion binding"/>
    <property type="evidence" value="ECO:0007669"/>
    <property type="project" value="UniProtKB-KW"/>
</dbReference>
<proteinExistence type="predicted"/>
<dbReference type="GO" id="GO:0020037">
    <property type="term" value="F:heme binding"/>
    <property type="evidence" value="ECO:0007669"/>
    <property type="project" value="InterPro"/>
</dbReference>
<comment type="caution">
    <text evidence="11">The sequence shown here is derived from an EMBL/GenBank/DDBJ whole genome shotgun (WGS) entry which is preliminary data.</text>
</comment>
<feature type="domain" description="Cytochrome c" evidence="10">
    <location>
        <begin position="204"/>
        <end position="327"/>
    </location>
</feature>
<name>A0A430KRC2_9GAMM</name>
<keyword evidence="2 8" id="KW-0349">Heme</keyword>
<dbReference type="OrthoDB" id="9805202at2"/>
<feature type="binding site" description="covalent" evidence="8">
    <location>
        <position position="221"/>
    </location>
    <ligand>
        <name>heme c</name>
        <dbReference type="ChEBI" id="CHEBI:61717"/>
        <label>2</label>
    </ligand>
</feature>
<gene>
    <name evidence="11" type="ORF">EH243_10155</name>
</gene>
<evidence type="ECO:0000256" key="3">
    <source>
        <dbReference type="ARBA" id="ARBA00022723"/>
    </source>
</evidence>
<feature type="binding site" description="axial binding residue" evidence="9">
    <location>
        <position position="302"/>
    </location>
    <ligand>
        <name>heme c</name>
        <dbReference type="ChEBI" id="CHEBI:61717"/>
        <label>2</label>
    </ligand>
    <ligandPart>
        <name>Fe</name>
        <dbReference type="ChEBI" id="CHEBI:18248"/>
    </ligandPart>
</feature>
<feature type="binding site" description="axial binding residue" evidence="9">
    <location>
        <position position="222"/>
    </location>
    <ligand>
        <name>heme c</name>
        <dbReference type="ChEBI" id="CHEBI:61717"/>
        <label>2</label>
    </ligand>
    <ligandPart>
        <name>Fe</name>
        <dbReference type="ChEBI" id="CHEBI:18248"/>
    </ligandPart>
</feature>
<accession>A0A430KRC2</accession>
<evidence type="ECO:0000313" key="12">
    <source>
        <dbReference type="Proteomes" id="UP000283087"/>
    </source>
</evidence>
<feature type="binding site" description="axial binding residue" evidence="9">
    <location>
        <position position="79"/>
    </location>
    <ligand>
        <name>heme c</name>
        <dbReference type="ChEBI" id="CHEBI:61717"/>
        <label>1</label>
    </ligand>
    <ligandPart>
        <name>Fe</name>
        <dbReference type="ChEBI" id="CHEBI:18248"/>
    </ligandPart>
</feature>
<keyword evidence="4" id="KW-0732">Signal</keyword>
<sequence length="335" mass="36992">MQALQQYNRAIISRLNLIGIAVTLLLLHTTASARDLSSEPITPISPISDLNQAKVDLGKVLFHDTRLSSDNSISCASCHDLKSGGADSTPLSLGVNGTKGTTNTPTVYNTQLNFVQFWDGRAANLHEQINGPVQNPVEMNTHWPEVTTKLSQDVLLRQAFEAVYPEGLKADNLRDAIAEFERSLITLNAPFDRWLKGDETALTDEQQQGYQLFKSYGCISCHQGANVGGNMYAHFGAVNDISAYFETRGTPLREADLGRYIITHDPLDRYLFKVPSLRMAAYTAPYFHDGAIPDLDSAIKIMGRFQLGREIPNQHITSISAFIRSLAGEHPELSE</sequence>
<dbReference type="AlphaFoldDB" id="A0A430KRC2"/>
<dbReference type="PANTHER" id="PTHR30600:SF7">
    <property type="entry name" value="CYTOCHROME C PEROXIDASE-RELATED"/>
    <property type="match status" value="1"/>
</dbReference>
<dbReference type="Pfam" id="PF03150">
    <property type="entry name" value="CCP_MauG"/>
    <property type="match status" value="1"/>
</dbReference>
<protein>
    <submittedName>
        <fullName evidence="11">Cytochrome B6</fullName>
    </submittedName>
</protein>
<dbReference type="InterPro" id="IPR036909">
    <property type="entry name" value="Cyt_c-like_dom_sf"/>
</dbReference>
<keyword evidence="7 9" id="KW-0408">Iron</keyword>
<keyword evidence="5" id="KW-0574">Periplasm</keyword>
<feature type="binding site" description="covalent" evidence="8">
    <location>
        <position position="218"/>
    </location>
    <ligand>
        <name>heme c</name>
        <dbReference type="ChEBI" id="CHEBI:61717"/>
        <label>2</label>
    </ligand>
</feature>
<dbReference type="RefSeq" id="WP_126158539.1">
    <property type="nucleotide sequence ID" value="NZ_RQXW01000007.1"/>
</dbReference>
<dbReference type="Proteomes" id="UP000283087">
    <property type="component" value="Unassembled WGS sequence"/>
</dbReference>
<evidence type="ECO:0000256" key="7">
    <source>
        <dbReference type="ARBA" id="ARBA00023004"/>
    </source>
</evidence>
<comment type="subcellular location">
    <subcellularLocation>
        <location evidence="1">Periplasm</location>
    </subcellularLocation>
</comment>
<organism evidence="11 12">
    <name type="scientific">Amphritea opalescens</name>
    <dbReference type="NCBI Taxonomy" id="2490544"/>
    <lineage>
        <taxon>Bacteria</taxon>
        <taxon>Pseudomonadati</taxon>
        <taxon>Pseudomonadota</taxon>
        <taxon>Gammaproteobacteria</taxon>
        <taxon>Oceanospirillales</taxon>
        <taxon>Oceanospirillaceae</taxon>
        <taxon>Amphritea</taxon>
    </lineage>
</organism>
<evidence type="ECO:0000256" key="1">
    <source>
        <dbReference type="ARBA" id="ARBA00004418"/>
    </source>
</evidence>
<evidence type="ECO:0000256" key="4">
    <source>
        <dbReference type="ARBA" id="ARBA00022729"/>
    </source>
</evidence>
<evidence type="ECO:0000256" key="5">
    <source>
        <dbReference type="ARBA" id="ARBA00022764"/>
    </source>
</evidence>
<reference evidence="11 12" key="1">
    <citation type="submission" date="2018-11" db="EMBL/GenBank/DDBJ databases">
        <title>The draft genome sequence of Amphritea opalescens ANRC-JH13T.</title>
        <authorList>
            <person name="Fang Z."/>
            <person name="Zhang Y."/>
            <person name="Han X."/>
        </authorList>
    </citation>
    <scope>NUCLEOTIDE SEQUENCE [LARGE SCALE GENOMIC DNA]</scope>
    <source>
        <strain evidence="11 12">ANRC-JH13</strain>
    </source>
</reference>
<dbReference type="GO" id="GO:0042597">
    <property type="term" value="C:periplasmic space"/>
    <property type="evidence" value="ECO:0007669"/>
    <property type="project" value="UniProtKB-SubCell"/>
</dbReference>
<dbReference type="InterPro" id="IPR009056">
    <property type="entry name" value="Cyt_c-like_dom"/>
</dbReference>
<dbReference type="SUPFAM" id="SSF46626">
    <property type="entry name" value="Cytochrome c"/>
    <property type="match status" value="2"/>
</dbReference>
<dbReference type="PIRSF" id="PIRSF000294">
    <property type="entry name" value="Cytochrome-c_peroxidase"/>
    <property type="match status" value="1"/>
</dbReference>
<dbReference type="GO" id="GO:0009055">
    <property type="term" value="F:electron transfer activity"/>
    <property type="evidence" value="ECO:0007669"/>
    <property type="project" value="InterPro"/>
</dbReference>